<proteinExistence type="predicted"/>
<organism evidence="1 2">
    <name type="scientific">Penaeus monodon nudivirus</name>
    <dbReference type="NCBI Taxonomy" id="1529056"/>
    <lineage>
        <taxon>Viruses</taxon>
        <taxon>Viruses incertae sedis</taxon>
        <taxon>Naldaviricetes</taxon>
        <taxon>Lefavirales</taxon>
        <taxon>Nudiviridae</taxon>
        <taxon>Gammanudivirus</taxon>
        <taxon>Gammanudivirus pemonodonis</taxon>
    </lineage>
</organism>
<dbReference type="Proteomes" id="UP000203413">
    <property type="component" value="Segment"/>
</dbReference>
<dbReference type="EMBL" id="KJ184318">
    <property type="protein sequence ID" value="AII15893.1"/>
    <property type="molecule type" value="Genomic_DNA"/>
</dbReference>
<gene>
    <name evidence="1" type="ORF">PmNV_105</name>
</gene>
<reference evidence="1 2" key="1">
    <citation type="journal article" date="2014" name="BMC Genomics">
        <title>The genome and occlusion bodies of marine Penaeus monodon nudivirus (PmNV, also known as MBV and PemoNPV) suggest that it should be assigned to a new nudivirus genus that is distinct from the terrestrial nudiviruses.</title>
        <authorList>
            <person name="Yang Y.T."/>
            <person name="Lee D.Y."/>
            <person name="Wang Y."/>
            <person name="Hu J.M."/>
            <person name="Li W.H."/>
            <person name="Leu J.H."/>
            <person name="Chang G.D."/>
            <person name="Ke H.M."/>
            <person name="Kang S.T."/>
            <person name="Lin S.S."/>
            <person name="Kou G.H."/>
            <person name="Lo C.F."/>
        </authorList>
    </citation>
    <scope>NUCLEOTIDE SEQUENCE [LARGE SCALE GENOMIC DNA]</scope>
    <source>
        <strain evidence="1">Indonesia</strain>
    </source>
</reference>
<dbReference type="KEGG" id="vg:20098411"/>
<name>A0A076FD67_9VIRU</name>
<dbReference type="RefSeq" id="YP_009051943.1">
    <property type="nucleotide sequence ID" value="NC_024692.1"/>
</dbReference>
<keyword evidence="2" id="KW-1185">Reference proteome</keyword>
<dbReference type="GeneID" id="20098411"/>
<sequence length="90" mass="10584">MKNSLTLRVLHFIIKIGISNFHNIERIRRRGDLLTSWDKRVRDYVMKNINPLRLNYLISSSFSTTSYRVSTISIFGVLCLLFNRSHSLLL</sequence>
<evidence type="ECO:0000313" key="1">
    <source>
        <dbReference type="EMBL" id="AII15893.1"/>
    </source>
</evidence>
<evidence type="ECO:0000313" key="2">
    <source>
        <dbReference type="Proteomes" id="UP000203413"/>
    </source>
</evidence>
<accession>A0A076FD67</accession>
<protein>
    <submittedName>
        <fullName evidence="1">Uncharacterized protein</fullName>
    </submittedName>
</protein>